<dbReference type="PANTHER" id="PTHR47235:SF1">
    <property type="entry name" value="BLR6548 PROTEIN"/>
    <property type="match status" value="1"/>
</dbReference>
<dbReference type="Pfam" id="PF13458">
    <property type="entry name" value="Peripla_BP_6"/>
    <property type="match status" value="1"/>
</dbReference>
<keyword evidence="6" id="KW-1185">Reference proteome</keyword>
<reference evidence="5 6" key="1">
    <citation type="journal article" date="2012" name="Stand. Genomic Sci.">
        <title>Genome sequence of the ocean sediment bacterium Saccharomonospora marina type strain (XMU15(T)).</title>
        <authorList>
            <person name="Klenk H.P."/>
            <person name="Lu M."/>
            <person name="Lucas S."/>
            <person name="Lapidus A."/>
            <person name="Copeland A."/>
            <person name="Pitluck S."/>
            <person name="Goodwin L.A."/>
            <person name="Han C."/>
            <person name="Tapia R."/>
            <person name="Brambilla E.M."/>
            <person name="Potter G."/>
            <person name="Land M."/>
            <person name="Ivanova N."/>
            <person name="Rohde M."/>
            <person name="Goker M."/>
            <person name="Detter J.C."/>
            <person name="Li W.J."/>
            <person name="Kyrpides N.C."/>
            <person name="Woyke T."/>
        </authorList>
    </citation>
    <scope>NUCLEOTIDE SEQUENCE [LARGE SCALE GENOMIC DNA]</scope>
    <source>
        <strain evidence="5 6">XMU15</strain>
    </source>
</reference>
<dbReference type="PANTHER" id="PTHR47235">
    <property type="entry name" value="BLR6548 PROTEIN"/>
    <property type="match status" value="1"/>
</dbReference>
<dbReference type="AlphaFoldDB" id="H5WZN1"/>
<dbReference type="eggNOG" id="COG0683">
    <property type="taxonomic scope" value="Bacteria"/>
</dbReference>
<organism evidence="5 6">
    <name type="scientific">Saccharomonospora marina XMU15</name>
    <dbReference type="NCBI Taxonomy" id="882083"/>
    <lineage>
        <taxon>Bacteria</taxon>
        <taxon>Bacillati</taxon>
        <taxon>Actinomycetota</taxon>
        <taxon>Actinomycetes</taxon>
        <taxon>Pseudonocardiales</taxon>
        <taxon>Pseudonocardiaceae</taxon>
        <taxon>Saccharomonospora</taxon>
    </lineage>
</organism>
<dbReference type="InterPro" id="IPR028081">
    <property type="entry name" value="Leu-bd"/>
</dbReference>
<feature type="signal peptide" evidence="3">
    <location>
        <begin position="1"/>
        <end position="23"/>
    </location>
</feature>
<accession>H5WZN1</accession>
<proteinExistence type="inferred from homology"/>
<evidence type="ECO:0000256" key="1">
    <source>
        <dbReference type="ARBA" id="ARBA00010062"/>
    </source>
</evidence>
<feature type="domain" description="Leucine-binding protein" evidence="4">
    <location>
        <begin position="50"/>
        <end position="393"/>
    </location>
</feature>
<name>H5WZN1_9PSEU</name>
<dbReference type="PROSITE" id="PS51257">
    <property type="entry name" value="PROKAR_LIPOPROTEIN"/>
    <property type="match status" value="1"/>
</dbReference>
<evidence type="ECO:0000313" key="5">
    <source>
        <dbReference type="EMBL" id="EHR50763.1"/>
    </source>
</evidence>
<keyword evidence="2 3" id="KW-0732">Signal</keyword>
<dbReference type="Gene3D" id="3.40.50.2300">
    <property type="match status" value="2"/>
</dbReference>
<dbReference type="STRING" id="882083.SacmaDRAFT_2520"/>
<evidence type="ECO:0000256" key="3">
    <source>
        <dbReference type="SAM" id="SignalP"/>
    </source>
</evidence>
<evidence type="ECO:0000259" key="4">
    <source>
        <dbReference type="Pfam" id="PF13458"/>
    </source>
</evidence>
<comment type="similarity">
    <text evidence="1">Belongs to the leucine-binding protein family.</text>
</comment>
<feature type="chain" id="PRO_5003601263" description="Leucine-binding protein domain-containing protein" evidence="3">
    <location>
        <begin position="24"/>
        <end position="420"/>
    </location>
</feature>
<evidence type="ECO:0000256" key="2">
    <source>
        <dbReference type="ARBA" id="ARBA00022729"/>
    </source>
</evidence>
<gene>
    <name evidence="5" type="ORF">SacmaDRAFT_2520</name>
</gene>
<dbReference type="InterPro" id="IPR028082">
    <property type="entry name" value="Peripla_BP_I"/>
</dbReference>
<dbReference type="HOGENOM" id="CLU_052641_0_0_11"/>
<dbReference type="Proteomes" id="UP000004926">
    <property type="component" value="Chromosome"/>
</dbReference>
<dbReference type="EMBL" id="CM001439">
    <property type="protein sequence ID" value="EHR50763.1"/>
    <property type="molecule type" value="Genomic_DNA"/>
</dbReference>
<dbReference type="SUPFAM" id="SSF53822">
    <property type="entry name" value="Periplasmic binding protein-like I"/>
    <property type="match status" value="1"/>
</dbReference>
<dbReference type="RefSeq" id="WP_009154148.1">
    <property type="nucleotide sequence ID" value="NZ_CM001439.1"/>
</dbReference>
<dbReference type="OrthoDB" id="4501457at2"/>
<protein>
    <recommendedName>
        <fullName evidence="4">Leucine-binding protein domain-containing protein</fullName>
    </recommendedName>
</protein>
<evidence type="ECO:0000313" key="6">
    <source>
        <dbReference type="Proteomes" id="UP000004926"/>
    </source>
</evidence>
<sequence length="420" mass="44388">MKRRLLTSGAAALALATALTGCAAQSTDSSSGGGADGLAAVPGFDPDQGTIKVGNILALSGPIAAGAKEQLVGQNAWFDKVNSQGGVAGKYKIELVTADNQYNAQLAVQAYEKIRGDIVMLSGVLGTPSVKALVPLMMRNDGNAVPSNQDANIKDEPSLVPIFGSYQTNVVNAISYLNSSGRAKADSAKYCALVMENDWGDAVVEGMEYVTGKLGSKVTEVQRFNPTDTQFTAQMQALKSAQCSVVTFGGAEGNTPSMVAAASQLNFAPTWVSEFIAHNIGFADMPEVAKYLESNFVFTGPGNDLEDTSVEGIKNLKEAIGDKPVTLQYVYGYMQAVTTTTVLEKAIEMGDLSGKGIREAIASIDTLTFQGLNGEVKLGETRILPRTTTLYQFKPTAENKYGLKAAEVQYEAPEGLPDKF</sequence>